<sequence length="281" mass="29019">MHASLFIASVAALASSASALTIRNKHVADFRLFGEQGCSEQNKGVWTVIDVDFKPNECKSLQGSPARSILNMDTNEGCAFSLYADEACTEASKRDCPPGKCCNNLQDWKAWSMVSVILAVATGSLVLAQGDVTTAVADETAVQTDTVTVFQPTSTTEETTASTAEAVATSVSLSHATDKLRNKFVVPLLIILNKHRVNRGANLNASTCVTCAPEAALLFSGVPKDSASVLATITTATWFLDATSTAPAASSPAAVTAGAAVHGVAVPVILGGLLAALTAFA</sequence>
<organism evidence="2 3">
    <name type="scientific">Epichloe bromicola</name>
    <dbReference type="NCBI Taxonomy" id="79588"/>
    <lineage>
        <taxon>Eukaryota</taxon>
        <taxon>Fungi</taxon>
        <taxon>Dikarya</taxon>
        <taxon>Ascomycota</taxon>
        <taxon>Pezizomycotina</taxon>
        <taxon>Sordariomycetes</taxon>
        <taxon>Hypocreomycetidae</taxon>
        <taxon>Hypocreales</taxon>
        <taxon>Clavicipitaceae</taxon>
        <taxon>Epichloe</taxon>
    </lineage>
</organism>
<keyword evidence="1" id="KW-0732">Signal</keyword>
<evidence type="ECO:0008006" key="4">
    <source>
        <dbReference type="Google" id="ProtNLM"/>
    </source>
</evidence>
<feature type="chain" id="PRO_5046966517" description="GPI anchored protein" evidence="1">
    <location>
        <begin position="20"/>
        <end position="281"/>
    </location>
</feature>
<proteinExistence type="predicted"/>
<dbReference type="EMBL" id="BAAFGZ010000121">
    <property type="protein sequence ID" value="GAB0135308.1"/>
    <property type="molecule type" value="Genomic_DNA"/>
</dbReference>
<dbReference type="Proteomes" id="UP001562357">
    <property type="component" value="Unassembled WGS sequence"/>
</dbReference>
<evidence type="ECO:0000256" key="1">
    <source>
        <dbReference type="SAM" id="SignalP"/>
    </source>
</evidence>
<evidence type="ECO:0000313" key="3">
    <source>
        <dbReference type="Proteomes" id="UP001562357"/>
    </source>
</evidence>
<accession>A0ABQ0CPG0</accession>
<keyword evidence="3" id="KW-1185">Reference proteome</keyword>
<protein>
    <recommendedName>
        <fullName evidence="4">GPI anchored protein</fullName>
    </recommendedName>
</protein>
<feature type="signal peptide" evidence="1">
    <location>
        <begin position="1"/>
        <end position="19"/>
    </location>
</feature>
<comment type="caution">
    <text evidence="2">The sequence shown here is derived from an EMBL/GenBank/DDBJ whole genome shotgun (WGS) entry which is preliminary data.</text>
</comment>
<evidence type="ECO:0000313" key="2">
    <source>
        <dbReference type="EMBL" id="GAB0135308.1"/>
    </source>
</evidence>
<gene>
    <name evidence="2" type="primary">g3651</name>
    <name evidence="2" type="ORF">EsDP_00003651</name>
</gene>
<reference evidence="3" key="1">
    <citation type="submission" date="2024-06" db="EMBL/GenBank/DDBJ databases">
        <title>Draft Genome Sequences of Epichloe bromicola Strains Isolated from Elymus ciliaris.</title>
        <authorList>
            <consortium name="Epichloe bromicola genome sequencing consortium"/>
            <person name="Miura A."/>
            <person name="Imano S."/>
            <person name="Ashida A."/>
            <person name="Sato I."/>
            <person name="Chiba S."/>
            <person name="Tanaka A."/>
            <person name="Camagna M."/>
            <person name="Takemoto D."/>
        </authorList>
    </citation>
    <scope>NUCLEOTIDE SEQUENCE [LARGE SCALE GENOMIC DNA]</scope>
    <source>
        <strain evidence="3">DP</strain>
    </source>
</reference>
<name>A0ABQ0CPG0_9HYPO</name>